<keyword evidence="3" id="KW-1185">Reference proteome</keyword>
<feature type="region of interest" description="Disordered" evidence="1">
    <location>
        <begin position="169"/>
        <end position="202"/>
    </location>
</feature>
<name>A0A8E2EMU1_9PEZI</name>
<evidence type="ECO:0000313" key="2">
    <source>
        <dbReference type="EMBL" id="OCL01554.1"/>
    </source>
</evidence>
<feature type="region of interest" description="Disordered" evidence="1">
    <location>
        <begin position="497"/>
        <end position="523"/>
    </location>
</feature>
<evidence type="ECO:0000256" key="1">
    <source>
        <dbReference type="SAM" id="MobiDB-lite"/>
    </source>
</evidence>
<dbReference type="AlphaFoldDB" id="A0A8E2EMU1"/>
<proteinExistence type="predicted"/>
<sequence>MSRPVGVTQGVSRNSSIAANPEWRFPYNDPVIDGFQDLWNNMDSSKFQGFDGIDSTDHFIDPQFGFQDCNGYFGTDANGSADNANQLNVTTGRRASAQMITRPFAAVPLDTQNVRSSINYCPHAPAKHLQHPSYRYNARNSENAIVEQVQQPYYNHPATYVYDSDLQPTVRPDAIPNDNPRRTSTATTDLSEDSSLKKTRRTRTKHINATFLPEKPKTDERAWWVRINGITEGKTSRTGKINQYDADEVYGPLLPHPLGNWTGRKTSFGYNKYGELSEKTYTARQIREFLFEHPQTKDCKLKLWIQRSPADSARRYRTPNLSKCRFKDCPVQRDMKGSILHGQYRVAFDEKWYKYRLNADPFLTAGYVHLYCMERFLDFPEICKKLDVEVDVRHMVNEPKQHFAATLAGSIEANIVLSFLEACREGQLEKKYPDYPLHKDYSHGDPKPHEHTLTYAMNKAKLESRPRAQIRQFEARGVLDSNVVVHLGDLEKFVAARAKKRQPKKSMRKHNREVDSDSEVEEKDEIVVRPRKQRRTKVVQRTPRDHMEQPVPAVVPTSHRRNLRTLPPINYTEPGPSPKSLENPQNSLFVSDYHQFPTSAPQTQWDLFGCFDGIQPAIPLQQTEQIRPQPLPSQQYTHLTETDYNTQLSAQSEIRQDLNFSTYGGYFNSGYDYGHGAAYLPRRVSRFESRRRPSSASRKVITGERKESSRWIDGFAFPHDRRLPVILDKVG</sequence>
<dbReference type="Proteomes" id="UP000250140">
    <property type="component" value="Unassembled WGS sequence"/>
</dbReference>
<reference evidence="2 3" key="1">
    <citation type="journal article" date="2016" name="Nat. Commun.">
        <title>Ectomycorrhizal ecology is imprinted in the genome of the dominant symbiotic fungus Cenococcum geophilum.</title>
        <authorList>
            <consortium name="DOE Joint Genome Institute"/>
            <person name="Peter M."/>
            <person name="Kohler A."/>
            <person name="Ohm R.A."/>
            <person name="Kuo A."/>
            <person name="Krutzmann J."/>
            <person name="Morin E."/>
            <person name="Arend M."/>
            <person name="Barry K.W."/>
            <person name="Binder M."/>
            <person name="Choi C."/>
            <person name="Clum A."/>
            <person name="Copeland A."/>
            <person name="Grisel N."/>
            <person name="Haridas S."/>
            <person name="Kipfer T."/>
            <person name="LaButti K."/>
            <person name="Lindquist E."/>
            <person name="Lipzen A."/>
            <person name="Maire R."/>
            <person name="Meier B."/>
            <person name="Mihaltcheva S."/>
            <person name="Molinier V."/>
            <person name="Murat C."/>
            <person name="Poggeler S."/>
            <person name="Quandt C.A."/>
            <person name="Sperisen C."/>
            <person name="Tritt A."/>
            <person name="Tisserant E."/>
            <person name="Crous P.W."/>
            <person name="Henrissat B."/>
            <person name="Nehls U."/>
            <person name="Egli S."/>
            <person name="Spatafora J.W."/>
            <person name="Grigoriev I.V."/>
            <person name="Martin F.M."/>
        </authorList>
    </citation>
    <scope>NUCLEOTIDE SEQUENCE [LARGE SCALE GENOMIC DNA]</scope>
    <source>
        <strain evidence="2 3">CBS 207.34</strain>
    </source>
</reference>
<feature type="compositionally biased region" description="Basic residues" evidence="1">
    <location>
        <begin position="497"/>
        <end position="511"/>
    </location>
</feature>
<accession>A0A8E2EMU1</accession>
<evidence type="ECO:0000313" key="3">
    <source>
        <dbReference type="Proteomes" id="UP000250140"/>
    </source>
</evidence>
<dbReference type="OrthoDB" id="5307331at2759"/>
<dbReference type="EMBL" id="KV751112">
    <property type="protein sequence ID" value="OCL01554.1"/>
    <property type="molecule type" value="Genomic_DNA"/>
</dbReference>
<organism evidence="2 3">
    <name type="scientific">Glonium stellatum</name>
    <dbReference type="NCBI Taxonomy" id="574774"/>
    <lineage>
        <taxon>Eukaryota</taxon>
        <taxon>Fungi</taxon>
        <taxon>Dikarya</taxon>
        <taxon>Ascomycota</taxon>
        <taxon>Pezizomycotina</taxon>
        <taxon>Dothideomycetes</taxon>
        <taxon>Pleosporomycetidae</taxon>
        <taxon>Gloniales</taxon>
        <taxon>Gloniaceae</taxon>
        <taxon>Glonium</taxon>
    </lineage>
</organism>
<protein>
    <submittedName>
        <fullName evidence="2">Uncharacterized protein</fullName>
    </submittedName>
</protein>
<gene>
    <name evidence="2" type="ORF">AOQ84DRAFT_443941</name>
</gene>